<dbReference type="Gene3D" id="3.40.50.10710">
    <property type="entry name" value="Metallo-hydrolase/oxidoreductase"/>
    <property type="match status" value="1"/>
</dbReference>
<dbReference type="NCBIfam" id="TIGR00649">
    <property type="entry name" value="MG423"/>
    <property type="match status" value="1"/>
</dbReference>
<evidence type="ECO:0000256" key="10">
    <source>
        <dbReference type="HAMAP-Rule" id="MF_01491"/>
    </source>
</evidence>
<dbReference type="HAMAP" id="MF_01491">
    <property type="entry name" value="RNase_J_bact"/>
    <property type="match status" value="1"/>
</dbReference>
<evidence type="ECO:0000256" key="9">
    <source>
        <dbReference type="ARBA" id="ARBA00022884"/>
    </source>
</evidence>
<comment type="function">
    <text evidence="10">An RNase that has 5'-3' exonuclease and possibly endonuclease activity. Involved in maturation of rRNA and in some organisms also mRNA maturation and/or decay.</text>
</comment>
<feature type="binding site" evidence="13">
    <location>
        <position position="164"/>
    </location>
    <ligand>
        <name>Zn(2+)</name>
        <dbReference type="ChEBI" id="CHEBI:29105"/>
        <label>2</label>
        <note>catalytic</note>
    </ligand>
</feature>
<feature type="binding site" evidence="13">
    <location>
        <position position="142"/>
    </location>
    <ligand>
        <name>Zn(2+)</name>
        <dbReference type="ChEBI" id="CHEBI:29105"/>
        <label>1</label>
        <note>catalytic</note>
    </ligand>
</feature>
<feature type="binding site" evidence="13">
    <location>
        <position position="51"/>
    </location>
    <ligand>
        <name>Ca(2+)</name>
        <dbReference type="ChEBI" id="CHEBI:29108"/>
    </ligand>
</feature>
<comment type="cofactor">
    <cofactor evidence="13">
        <name>Ca(2+)</name>
        <dbReference type="ChEBI" id="CHEBI:29108"/>
    </cofactor>
    <text evidence="13">Binds 1 Ca(2+) cation per subunit. Seen in 1 crystal structure, it is not clear if it is physiologically important.</text>
</comment>
<feature type="binding site" evidence="10 12">
    <location>
        <begin position="365"/>
        <end position="369"/>
    </location>
    <ligand>
        <name>substrate</name>
    </ligand>
</feature>
<keyword evidence="6 10" id="KW-0378">Hydrolase</keyword>
<keyword evidence="4 13" id="KW-0479">Metal-binding</keyword>
<dbReference type="InterPro" id="IPR011108">
    <property type="entry name" value="RMMBL"/>
</dbReference>
<dbReference type="PROSITE" id="PS01292">
    <property type="entry name" value="UPF0036"/>
    <property type="match status" value="1"/>
</dbReference>
<keyword evidence="7 13" id="KW-0862">Zinc</keyword>
<keyword evidence="2 10" id="KW-0963">Cytoplasm</keyword>
<feature type="binding site" evidence="13">
    <location>
        <position position="79"/>
    </location>
    <ligand>
        <name>Zn(2+)</name>
        <dbReference type="ChEBI" id="CHEBI:29105"/>
        <label>2</label>
        <note>catalytic</note>
    </ligand>
</feature>
<evidence type="ECO:0000313" key="15">
    <source>
        <dbReference type="EMBL" id="OFW32048.1"/>
    </source>
</evidence>
<dbReference type="GO" id="GO:0003723">
    <property type="term" value="F:RNA binding"/>
    <property type="evidence" value="ECO:0007669"/>
    <property type="project" value="UniProtKB-UniRule"/>
</dbReference>
<gene>
    <name evidence="10" type="primary">rnj</name>
    <name evidence="15" type="ORF">A2074_03940</name>
</gene>
<dbReference type="GO" id="GO:0008270">
    <property type="term" value="F:zinc ion binding"/>
    <property type="evidence" value="ECO:0007669"/>
    <property type="project" value="InterPro"/>
</dbReference>
<feature type="active site" description="Proton donor" evidence="11">
    <location>
        <position position="196"/>
    </location>
</feature>
<keyword evidence="5 10" id="KW-0255">Endonuclease</keyword>
<dbReference type="FunFam" id="3.10.20.580:FF:000001">
    <property type="entry name" value="Ribonuclease J"/>
    <property type="match status" value="1"/>
</dbReference>
<dbReference type="EC" id="3.1.-.-" evidence="10"/>
<dbReference type="PANTHER" id="PTHR43694:SF1">
    <property type="entry name" value="RIBONUCLEASE J"/>
    <property type="match status" value="1"/>
</dbReference>
<comment type="subcellular location">
    <subcellularLocation>
        <location evidence="1 10">Cytoplasm</location>
    </subcellularLocation>
</comment>
<evidence type="ECO:0000256" key="6">
    <source>
        <dbReference type="ARBA" id="ARBA00022801"/>
    </source>
</evidence>
<dbReference type="CDD" id="cd07714">
    <property type="entry name" value="RNaseJ_MBL-fold"/>
    <property type="match status" value="1"/>
</dbReference>
<keyword evidence="8 10" id="KW-0269">Exonuclease</keyword>
<comment type="caution">
    <text evidence="15">The sequence shown here is derived from an EMBL/GenBank/DDBJ whole genome shotgun (WGS) entry which is preliminary data.</text>
</comment>
<keyword evidence="3 10" id="KW-0540">Nuclease</keyword>
<proteinExistence type="inferred from homology"/>
<evidence type="ECO:0000256" key="8">
    <source>
        <dbReference type="ARBA" id="ARBA00022839"/>
    </source>
</evidence>
<evidence type="ECO:0000259" key="14">
    <source>
        <dbReference type="SMART" id="SM00849"/>
    </source>
</evidence>
<dbReference type="Gene3D" id="3.60.15.10">
    <property type="entry name" value="Ribonuclease Z/Hydroxyacylglutathione hydrolase-like"/>
    <property type="match status" value="1"/>
</dbReference>
<dbReference type="InterPro" id="IPR001279">
    <property type="entry name" value="Metallo-B-lactamas"/>
</dbReference>
<dbReference type="GO" id="GO:0004534">
    <property type="term" value="F:5'-3' RNA exonuclease activity"/>
    <property type="evidence" value="ECO:0007669"/>
    <property type="project" value="UniProtKB-UniRule"/>
</dbReference>
<comment type="similarity">
    <text evidence="10">Belongs to the metallo-beta-lactamase superfamily. RNA-metabolizing metallo-beta-lactamase-like family. Bacterial RNase J subfamily.</text>
</comment>
<dbReference type="Proteomes" id="UP000178086">
    <property type="component" value="Unassembled WGS sequence"/>
</dbReference>
<dbReference type="InterPro" id="IPR055132">
    <property type="entry name" value="RNase_J_b_CASP"/>
</dbReference>
<keyword evidence="10" id="KW-0698">rRNA processing</keyword>
<evidence type="ECO:0000313" key="16">
    <source>
        <dbReference type="Proteomes" id="UP000178086"/>
    </source>
</evidence>
<dbReference type="PIRSF" id="PIRSF004803">
    <property type="entry name" value="RnjA"/>
    <property type="match status" value="1"/>
</dbReference>
<dbReference type="GO" id="GO:0004521">
    <property type="term" value="F:RNA endonuclease activity"/>
    <property type="evidence" value="ECO:0007669"/>
    <property type="project" value="UniProtKB-UniRule"/>
</dbReference>
<evidence type="ECO:0000256" key="11">
    <source>
        <dbReference type="PIRSR" id="PIRSR004803-1"/>
    </source>
</evidence>
<organism evidence="15 16">
    <name type="scientific">Candidatus Aquicultor primus</name>
    <dbReference type="NCBI Taxonomy" id="1797195"/>
    <lineage>
        <taxon>Bacteria</taxon>
        <taxon>Bacillati</taxon>
        <taxon>Actinomycetota</taxon>
        <taxon>Candidatus Aquicultoria</taxon>
        <taxon>Candidatus Aquicultorales</taxon>
        <taxon>Candidatus Aquicultoraceae</taxon>
        <taxon>Candidatus Aquicultor</taxon>
    </lineage>
</organism>
<feature type="binding site" evidence="13">
    <location>
        <position position="74"/>
    </location>
    <ligand>
        <name>Zn(2+)</name>
        <dbReference type="ChEBI" id="CHEBI:29105"/>
        <label>1</label>
        <note>catalytic</note>
    </ligand>
</feature>
<evidence type="ECO:0000256" key="7">
    <source>
        <dbReference type="ARBA" id="ARBA00022833"/>
    </source>
</evidence>
<reference evidence="15 16" key="1">
    <citation type="journal article" date="2016" name="Nat. Commun.">
        <title>Thousands of microbial genomes shed light on interconnected biogeochemical processes in an aquifer system.</title>
        <authorList>
            <person name="Anantharaman K."/>
            <person name="Brown C.T."/>
            <person name="Hug L.A."/>
            <person name="Sharon I."/>
            <person name="Castelle C.J."/>
            <person name="Probst A.J."/>
            <person name="Thomas B.C."/>
            <person name="Singh A."/>
            <person name="Wilkins M.J."/>
            <person name="Karaoz U."/>
            <person name="Brodie E.L."/>
            <person name="Williams K.H."/>
            <person name="Hubbard S.S."/>
            <person name="Banfield J.F."/>
        </authorList>
    </citation>
    <scope>NUCLEOTIDE SEQUENCE [LARGE SCALE GENOMIC DNA]</scope>
</reference>
<dbReference type="Gene3D" id="3.10.20.580">
    <property type="match status" value="1"/>
</dbReference>
<dbReference type="InterPro" id="IPR036866">
    <property type="entry name" value="RibonucZ/Hydroxyglut_hydro"/>
</dbReference>
<keyword evidence="13" id="KW-0106">Calcium</keyword>
<feature type="active site" description="Proton acceptor" evidence="11">
    <location>
        <position position="369"/>
    </location>
</feature>
<evidence type="ECO:0000256" key="5">
    <source>
        <dbReference type="ARBA" id="ARBA00022759"/>
    </source>
</evidence>
<feature type="domain" description="Metallo-beta-lactamase" evidence="14">
    <location>
        <begin position="21"/>
        <end position="216"/>
    </location>
</feature>
<dbReference type="InterPro" id="IPR001587">
    <property type="entry name" value="RNase_J_CS"/>
</dbReference>
<dbReference type="GO" id="GO:0005737">
    <property type="term" value="C:cytoplasm"/>
    <property type="evidence" value="ECO:0007669"/>
    <property type="project" value="UniProtKB-SubCell"/>
</dbReference>
<feature type="binding site" evidence="13">
    <location>
        <position position="391"/>
    </location>
    <ligand>
        <name>Zn(2+)</name>
        <dbReference type="ChEBI" id="CHEBI:29105"/>
        <label>1</label>
        <note>catalytic</note>
    </ligand>
</feature>
<feature type="binding site" evidence="13">
    <location>
        <position position="78"/>
    </location>
    <ligand>
        <name>Zn(2+)</name>
        <dbReference type="ChEBI" id="CHEBI:29105"/>
        <label>2</label>
        <note>catalytic</note>
    </ligand>
</feature>
<feature type="binding site" evidence="13">
    <location>
        <position position="76"/>
    </location>
    <ligand>
        <name>Zn(2+)</name>
        <dbReference type="ChEBI" id="CHEBI:29105"/>
        <label>1</label>
        <note>catalytic</note>
    </ligand>
</feature>
<dbReference type="GO" id="GO:0006364">
    <property type="term" value="P:rRNA processing"/>
    <property type="evidence" value="ECO:0007669"/>
    <property type="project" value="UniProtKB-UniRule"/>
</dbReference>
<accession>A0A1F2UG99</accession>
<keyword evidence="9 10" id="KW-0694">RNA-binding</keyword>
<dbReference type="EMBL" id="MELI01000105">
    <property type="protein sequence ID" value="OFW32048.1"/>
    <property type="molecule type" value="Genomic_DNA"/>
</dbReference>
<feature type="binding site" evidence="12">
    <location>
        <begin position="233"/>
        <end position="235"/>
    </location>
    <ligand>
        <name>substrate</name>
    </ligand>
</feature>
<evidence type="ECO:0000256" key="1">
    <source>
        <dbReference type="ARBA" id="ARBA00004496"/>
    </source>
</evidence>
<dbReference type="Pfam" id="PF00753">
    <property type="entry name" value="Lactamase_B"/>
    <property type="match status" value="1"/>
</dbReference>
<comment type="subunit">
    <text evidence="10">Homodimer, may be a subunit of the RNA degradosome.</text>
</comment>
<comment type="cofactor">
    <cofactor evidence="13">
        <name>Zn(2+)</name>
        <dbReference type="ChEBI" id="CHEBI:29105"/>
    </cofactor>
    <text evidence="13">Binds 2 Zn(2+) ions per subunit. It is not clear if Zn(2+) or Mg(2+) is physiologically important.</text>
</comment>
<feature type="binding site" evidence="13">
    <location>
        <position position="49"/>
    </location>
    <ligand>
        <name>Ca(2+)</name>
        <dbReference type="ChEBI" id="CHEBI:29108"/>
    </ligand>
</feature>
<name>A0A1F2UG99_9ACTN</name>
<dbReference type="InterPro" id="IPR030854">
    <property type="entry name" value="RNase_J_bac"/>
</dbReference>
<evidence type="ECO:0000256" key="2">
    <source>
        <dbReference type="ARBA" id="ARBA00022490"/>
    </source>
</evidence>
<evidence type="ECO:0000256" key="12">
    <source>
        <dbReference type="PIRSR" id="PIRSR004803-2"/>
    </source>
</evidence>
<dbReference type="Pfam" id="PF07521">
    <property type="entry name" value="RMMBL"/>
    <property type="match status" value="1"/>
</dbReference>
<evidence type="ECO:0000256" key="4">
    <source>
        <dbReference type="ARBA" id="ARBA00022723"/>
    </source>
</evidence>
<dbReference type="Pfam" id="PF17770">
    <property type="entry name" value="RNase_J_C"/>
    <property type="match status" value="1"/>
</dbReference>
<dbReference type="PANTHER" id="PTHR43694">
    <property type="entry name" value="RIBONUCLEASE J"/>
    <property type="match status" value="1"/>
</dbReference>
<evidence type="ECO:0000256" key="13">
    <source>
        <dbReference type="PIRSR" id="PIRSR004803-3"/>
    </source>
</evidence>
<feature type="binding site" evidence="13">
    <location>
        <position position="445"/>
    </location>
    <ligand>
        <name>Ca(2+)</name>
        <dbReference type="ChEBI" id="CHEBI:29108"/>
    </ligand>
</feature>
<dbReference type="InterPro" id="IPR004613">
    <property type="entry name" value="RNase_J"/>
</dbReference>
<protein>
    <recommendedName>
        <fullName evidence="10">Ribonuclease J</fullName>
        <shortName evidence="10">RNase J</shortName>
        <ecNumber evidence="10">3.1.-.-</ecNumber>
    </recommendedName>
</protein>
<dbReference type="Pfam" id="PF22505">
    <property type="entry name" value="RNase_J_b_CASP"/>
    <property type="match status" value="1"/>
</dbReference>
<sequence length="557" mass="61536">MANNNKPRLRLIPLGGLGEVGKNMFVVEYGSDMMLIDAGLMFPEDEMLGIDLVLPDFTYVRKNKDKLKGIFITHGHEDHTGALPYLLRDVNVPIYGTRLTLGLIRGKLEEHNLLGSTKLVEIHPNNPIKLGCFKLEFFRMTHSIPDGVGVAIHTPVGLVVHSGDFKLDQTPIDGNVIGFDKISSLCSKGVLALMSDSTNAETPGYTPSERVVGETLHKIFEKADGRVIVASFASHIHRIQQVIDTAHRFDRKLAVTGLSMTKNVEIASQLGYLKIPKKMMIHPAEMRRYAPKQLCVMSTGSQGEPMSALARMANGEHKWVDITEEDTIIISASAVPGNEKSISQTIDRLFRCGASVFYDSISGVHVSGHGAKDELRLMMNLVKPKYFIPIHGEYRHLRLHAEIAEEMGIPKDHIFVASNGDVVEFNENGKASMKEKVPAGAILVDGLGVGDIGEVVLRDRQQLSSDGILIVVVTIDKQTGKLIAGPDLVTRGFVYVRESGALLDEARERVIKALERTSKENITDWAVLKNDVRKVLSAFIYDNIKRRPMIMPIIVEV</sequence>
<evidence type="ECO:0000256" key="3">
    <source>
        <dbReference type="ARBA" id="ARBA00022722"/>
    </source>
</evidence>
<dbReference type="AlphaFoldDB" id="A0A1F2UG99"/>
<dbReference type="InterPro" id="IPR042173">
    <property type="entry name" value="RNase_J_2"/>
</dbReference>
<dbReference type="SUPFAM" id="SSF56281">
    <property type="entry name" value="Metallo-hydrolase/oxidoreductase"/>
    <property type="match status" value="1"/>
</dbReference>
<dbReference type="SMART" id="SM00849">
    <property type="entry name" value="Lactamase_B"/>
    <property type="match status" value="1"/>
</dbReference>
<dbReference type="InterPro" id="IPR041636">
    <property type="entry name" value="RNase_J_C"/>
</dbReference>